<dbReference type="EMBL" id="QEFC01002726">
    <property type="protein sequence ID" value="KAE9451103.1"/>
    <property type="molecule type" value="Genomic_DNA"/>
</dbReference>
<dbReference type="PROSITE" id="PS51186">
    <property type="entry name" value="GNAT"/>
    <property type="match status" value="1"/>
</dbReference>
<keyword evidence="2" id="KW-0012">Acyltransferase</keyword>
<dbReference type="OrthoDB" id="2744543at2759"/>
<reference evidence="5 6" key="1">
    <citation type="journal article" date="2019" name="Genome Biol. Evol.">
        <title>The Rhododendron genome and chromosomal organization provide insight into shared whole-genome duplications across the heath family (Ericaceae).</title>
        <authorList>
            <person name="Soza V.L."/>
            <person name="Lindsley D."/>
            <person name="Waalkes A."/>
            <person name="Ramage E."/>
            <person name="Patwardhan R.P."/>
            <person name="Burton J.N."/>
            <person name="Adey A."/>
            <person name="Kumar A."/>
            <person name="Qiu R."/>
            <person name="Shendure J."/>
            <person name="Hall B."/>
        </authorList>
    </citation>
    <scope>NUCLEOTIDE SEQUENCE [LARGE SCALE GENOMIC DNA]</scope>
    <source>
        <strain evidence="5">RSF 1966-606</strain>
    </source>
</reference>
<dbReference type="AlphaFoldDB" id="A0A6A4KU31"/>
<dbReference type="GO" id="GO:0005737">
    <property type="term" value="C:cytoplasm"/>
    <property type="evidence" value="ECO:0007669"/>
    <property type="project" value="TreeGrafter"/>
</dbReference>
<evidence type="ECO:0000313" key="5">
    <source>
        <dbReference type="EMBL" id="KAE9451103.1"/>
    </source>
</evidence>
<sequence>MGGVREDEAAGGVREGDGGRGVQRDHMGRGGGPSFQGIGLGKAVMERVVGELLGKGIRNIALYSEPRVLGFYRPLGFVADPDGIRGMVEAWVMTKTRETKLALDQTSTNCTLPGPKSIAIAVESSGPMWCRDGHGQGFAIGELHIELGK</sequence>
<feature type="compositionally biased region" description="Basic and acidic residues" evidence="3">
    <location>
        <begin position="1"/>
        <end position="28"/>
    </location>
</feature>
<feature type="non-terminal residue" evidence="5">
    <location>
        <position position="1"/>
    </location>
</feature>
<evidence type="ECO:0000256" key="2">
    <source>
        <dbReference type="ARBA" id="ARBA00023315"/>
    </source>
</evidence>
<organism evidence="5 6">
    <name type="scientific">Rhododendron williamsianum</name>
    <dbReference type="NCBI Taxonomy" id="262921"/>
    <lineage>
        <taxon>Eukaryota</taxon>
        <taxon>Viridiplantae</taxon>
        <taxon>Streptophyta</taxon>
        <taxon>Embryophyta</taxon>
        <taxon>Tracheophyta</taxon>
        <taxon>Spermatophyta</taxon>
        <taxon>Magnoliopsida</taxon>
        <taxon>eudicotyledons</taxon>
        <taxon>Gunneridae</taxon>
        <taxon>Pentapetalae</taxon>
        <taxon>asterids</taxon>
        <taxon>Ericales</taxon>
        <taxon>Ericaceae</taxon>
        <taxon>Ericoideae</taxon>
        <taxon>Rhodoreae</taxon>
        <taxon>Rhododendron</taxon>
    </lineage>
</organism>
<dbReference type="Pfam" id="PF00583">
    <property type="entry name" value="Acetyltransf_1"/>
    <property type="match status" value="1"/>
</dbReference>
<proteinExistence type="predicted"/>
<evidence type="ECO:0000259" key="4">
    <source>
        <dbReference type="PROSITE" id="PS51186"/>
    </source>
</evidence>
<dbReference type="PANTHER" id="PTHR43626">
    <property type="entry name" value="ACYL-COA N-ACYLTRANSFERASE"/>
    <property type="match status" value="1"/>
</dbReference>
<dbReference type="InterPro" id="IPR016181">
    <property type="entry name" value="Acyl_CoA_acyltransferase"/>
</dbReference>
<feature type="region of interest" description="Disordered" evidence="3">
    <location>
        <begin position="1"/>
        <end position="34"/>
    </location>
</feature>
<dbReference type="InterPro" id="IPR000182">
    <property type="entry name" value="GNAT_dom"/>
</dbReference>
<keyword evidence="1" id="KW-0808">Transferase</keyword>
<dbReference type="Gene3D" id="3.40.630.30">
    <property type="match status" value="1"/>
</dbReference>
<keyword evidence="6" id="KW-1185">Reference proteome</keyword>
<evidence type="ECO:0000256" key="3">
    <source>
        <dbReference type="SAM" id="MobiDB-lite"/>
    </source>
</evidence>
<comment type="caution">
    <text evidence="5">The sequence shown here is derived from an EMBL/GenBank/DDBJ whole genome shotgun (WGS) entry which is preliminary data.</text>
</comment>
<accession>A0A6A4KU31</accession>
<evidence type="ECO:0000256" key="1">
    <source>
        <dbReference type="ARBA" id="ARBA00022679"/>
    </source>
</evidence>
<gene>
    <name evidence="5" type="ORF">C3L33_17002</name>
</gene>
<protein>
    <recommendedName>
        <fullName evidence="4">N-acetyltransferase domain-containing protein</fullName>
    </recommendedName>
</protein>
<dbReference type="GO" id="GO:0008080">
    <property type="term" value="F:N-acetyltransferase activity"/>
    <property type="evidence" value="ECO:0007669"/>
    <property type="project" value="InterPro"/>
</dbReference>
<dbReference type="InterPro" id="IPR045039">
    <property type="entry name" value="NSI-like"/>
</dbReference>
<feature type="domain" description="N-acetyltransferase" evidence="4">
    <location>
        <begin position="1"/>
        <end position="98"/>
    </location>
</feature>
<evidence type="ECO:0000313" key="6">
    <source>
        <dbReference type="Proteomes" id="UP000428333"/>
    </source>
</evidence>
<name>A0A6A4KU31_9ERIC</name>
<dbReference type="SUPFAM" id="SSF55729">
    <property type="entry name" value="Acyl-CoA N-acyltransferases (Nat)"/>
    <property type="match status" value="1"/>
</dbReference>
<dbReference type="Proteomes" id="UP000428333">
    <property type="component" value="Linkage Group LG10"/>
</dbReference>
<dbReference type="PANTHER" id="PTHR43626:SF1">
    <property type="entry name" value="GCN5-RELATED N-ACETYLTRANSFERASE 1, CHLOROPLASTIC"/>
    <property type="match status" value="1"/>
</dbReference>